<keyword evidence="3" id="KW-1185">Reference proteome</keyword>
<feature type="non-terminal residue" evidence="2">
    <location>
        <position position="135"/>
    </location>
</feature>
<organism evidence="2 3">
    <name type="scientific">Mya arenaria</name>
    <name type="common">Soft-shell clam</name>
    <dbReference type="NCBI Taxonomy" id="6604"/>
    <lineage>
        <taxon>Eukaryota</taxon>
        <taxon>Metazoa</taxon>
        <taxon>Spiralia</taxon>
        <taxon>Lophotrochozoa</taxon>
        <taxon>Mollusca</taxon>
        <taxon>Bivalvia</taxon>
        <taxon>Autobranchia</taxon>
        <taxon>Heteroconchia</taxon>
        <taxon>Euheterodonta</taxon>
        <taxon>Imparidentia</taxon>
        <taxon>Neoheterodontei</taxon>
        <taxon>Myida</taxon>
        <taxon>Myoidea</taxon>
        <taxon>Myidae</taxon>
        <taxon>Mya</taxon>
    </lineage>
</organism>
<dbReference type="EMBL" id="CP111025">
    <property type="protein sequence ID" value="WAR25388.1"/>
    <property type="molecule type" value="Genomic_DNA"/>
</dbReference>
<protein>
    <recommendedName>
        <fullName evidence="1">Integrase core domain-containing protein</fullName>
    </recommendedName>
</protein>
<dbReference type="Proteomes" id="UP001164746">
    <property type="component" value="Chromosome 14"/>
</dbReference>
<name>A0ABY7FWY2_MYAAR</name>
<proteinExistence type="predicted"/>
<evidence type="ECO:0000313" key="3">
    <source>
        <dbReference type="Proteomes" id="UP001164746"/>
    </source>
</evidence>
<gene>
    <name evidence="2" type="ORF">MAR_011092</name>
</gene>
<dbReference type="Pfam" id="PF24764">
    <property type="entry name" value="rva_4"/>
    <property type="match status" value="1"/>
</dbReference>
<evidence type="ECO:0000259" key="1">
    <source>
        <dbReference type="Pfam" id="PF24764"/>
    </source>
</evidence>
<dbReference type="PANTHER" id="PTHR46791:SF5">
    <property type="entry name" value="CLR5 DOMAIN-CONTAINING PROTEIN-RELATED"/>
    <property type="match status" value="1"/>
</dbReference>
<reference evidence="2" key="1">
    <citation type="submission" date="2022-11" db="EMBL/GenBank/DDBJ databases">
        <title>Centuries of genome instability and evolution in soft-shell clam transmissible cancer (bioRxiv).</title>
        <authorList>
            <person name="Hart S.F.M."/>
            <person name="Yonemitsu M.A."/>
            <person name="Giersch R.M."/>
            <person name="Beal B.F."/>
            <person name="Arriagada G."/>
            <person name="Davis B.W."/>
            <person name="Ostrander E.A."/>
            <person name="Goff S.P."/>
            <person name="Metzger M.J."/>
        </authorList>
    </citation>
    <scope>NUCLEOTIDE SEQUENCE</scope>
    <source>
        <strain evidence="2">MELC-2E11</strain>
        <tissue evidence="2">Siphon/mantle</tissue>
    </source>
</reference>
<dbReference type="InterPro" id="IPR058913">
    <property type="entry name" value="Integrase_dom_put"/>
</dbReference>
<evidence type="ECO:0000313" key="2">
    <source>
        <dbReference type="EMBL" id="WAR25388.1"/>
    </source>
</evidence>
<feature type="domain" description="Integrase core" evidence="1">
    <location>
        <begin position="46"/>
        <end position="126"/>
    </location>
</feature>
<accession>A0ABY7FWY2</accession>
<feature type="non-terminal residue" evidence="2">
    <location>
        <position position="1"/>
    </location>
</feature>
<sequence length="135" mass="16144">HRVQEKQVRDALKYCDPQGVLFRRLLLSACRVQRRVYNVRAPLALIERLWREVWTGCNALYYGLFFSMEDDGILDVTNERHMLALHLVFKPRIQQHLDNFREAISHRPFRTERNKSPLQLWISGQMLDPKWNPNS</sequence>
<dbReference type="PANTHER" id="PTHR46791">
    <property type="entry name" value="EXPRESSED PROTEIN"/>
    <property type="match status" value="1"/>
</dbReference>